<reference evidence="10 11" key="1">
    <citation type="submission" date="2023-08" db="EMBL/GenBank/DDBJ databases">
        <title>Black Yeasts Isolated from many extreme environments.</title>
        <authorList>
            <person name="Coleine C."/>
            <person name="Stajich J.E."/>
            <person name="Selbmann L."/>
        </authorList>
    </citation>
    <scope>NUCLEOTIDE SEQUENCE [LARGE SCALE GENOMIC DNA]</scope>
    <source>
        <strain evidence="10 11">CCFEE 5792</strain>
    </source>
</reference>
<dbReference type="PROSITE" id="PS50237">
    <property type="entry name" value="HECT"/>
    <property type="match status" value="1"/>
</dbReference>
<name>A0AAV9NST2_9EURO</name>
<evidence type="ECO:0000256" key="7">
    <source>
        <dbReference type="PROSITE-ProRule" id="PRU00104"/>
    </source>
</evidence>
<dbReference type="CDD" id="cd12148">
    <property type="entry name" value="fungal_TF_MHR"/>
    <property type="match status" value="1"/>
</dbReference>
<accession>A0AAV9NST2</accession>
<dbReference type="SUPFAM" id="SSF57701">
    <property type="entry name" value="Zn2/Cys6 DNA-binding domain"/>
    <property type="match status" value="1"/>
</dbReference>
<keyword evidence="6" id="KW-0539">Nucleus</keyword>
<dbReference type="PROSITE" id="PS50048">
    <property type="entry name" value="ZN2_CY6_FUNGAL_2"/>
    <property type="match status" value="1"/>
</dbReference>
<dbReference type="CDD" id="cd00067">
    <property type="entry name" value="GAL4"/>
    <property type="match status" value="1"/>
</dbReference>
<dbReference type="Pfam" id="PF04082">
    <property type="entry name" value="Fungal_trans"/>
    <property type="match status" value="1"/>
</dbReference>
<organism evidence="10 11">
    <name type="scientific">Exophiala bonariae</name>
    <dbReference type="NCBI Taxonomy" id="1690606"/>
    <lineage>
        <taxon>Eukaryota</taxon>
        <taxon>Fungi</taxon>
        <taxon>Dikarya</taxon>
        <taxon>Ascomycota</taxon>
        <taxon>Pezizomycotina</taxon>
        <taxon>Eurotiomycetes</taxon>
        <taxon>Chaetothyriomycetidae</taxon>
        <taxon>Chaetothyriales</taxon>
        <taxon>Herpotrichiellaceae</taxon>
        <taxon>Exophiala</taxon>
    </lineage>
</organism>
<evidence type="ECO:0000256" key="3">
    <source>
        <dbReference type="ARBA" id="ARBA00023015"/>
    </source>
</evidence>
<dbReference type="AlphaFoldDB" id="A0AAV9NST2"/>
<dbReference type="GO" id="GO:0003677">
    <property type="term" value="F:DNA binding"/>
    <property type="evidence" value="ECO:0007669"/>
    <property type="project" value="UniProtKB-KW"/>
</dbReference>
<evidence type="ECO:0000256" key="6">
    <source>
        <dbReference type="ARBA" id="ARBA00023242"/>
    </source>
</evidence>
<keyword evidence="11" id="KW-1185">Reference proteome</keyword>
<feature type="domain" description="HECT" evidence="9">
    <location>
        <begin position="158"/>
        <end position="221"/>
    </location>
</feature>
<evidence type="ECO:0008006" key="12">
    <source>
        <dbReference type="Google" id="ProtNLM"/>
    </source>
</evidence>
<dbReference type="InterPro" id="IPR050815">
    <property type="entry name" value="TF_fung"/>
</dbReference>
<dbReference type="GO" id="GO:0005634">
    <property type="term" value="C:nucleus"/>
    <property type="evidence" value="ECO:0007669"/>
    <property type="project" value="UniProtKB-SubCell"/>
</dbReference>
<evidence type="ECO:0000256" key="5">
    <source>
        <dbReference type="ARBA" id="ARBA00023163"/>
    </source>
</evidence>
<dbReference type="InterPro" id="IPR001138">
    <property type="entry name" value="Zn2Cys6_DnaBD"/>
</dbReference>
<dbReference type="SMART" id="SM00066">
    <property type="entry name" value="GAL4"/>
    <property type="match status" value="1"/>
</dbReference>
<evidence type="ECO:0000259" key="9">
    <source>
        <dbReference type="PROSITE" id="PS50237"/>
    </source>
</evidence>
<dbReference type="InterPro" id="IPR000569">
    <property type="entry name" value="HECT_dom"/>
</dbReference>
<dbReference type="PANTHER" id="PTHR47338">
    <property type="entry name" value="ZN(II)2CYS6 TRANSCRIPTION FACTOR (EUROFUNG)-RELATED"/>
    <property type="match status" value="1"/>
</dbReference>
<evidence type="ECO:0000313" key="10">
    <source>
        <dbReference type="EMBL" id="KAK5063015.1"/>
    </source>
</evidence>
<feature type="domain" description="Zn(2)-C6 fungal-type" evidence="8">
    <location>
        <begin position="18"/>
        <end position="48"/>
    </location>
</feature>
<comment type="subcellular location">
    <subcellularLocation>
        <location evidence="1">Nucleus</location>
    </subcellularLocation>
</comment>
<dbReference type="Pfam" id="PF00172">
    <property type="entry name" value="Zn_clus"/>
    <property type="match status" value="1"/>
</dbReference>
<dbReference type="EMBL" id="JAVRRD010000002">
    <property type="protein sequence ID" value="KAK5063015.1"/>
    <property type="molecule type" value="Genomic_DNA"/>
</dbReference>
<dbReference type="InterPro" id="IPR007219">
    <property type="entry name" value="XnlR_reg_dom"/>
</dbReference>
<dbReference type="GO" id="GO:0000981">
    <property type="term" value="F:DNA-binding transcription factor activity, RNA polymerase II-specific"/>
    <property type="evidence" value="ECO:0007669"/>
    <property type="project" value="InterPro"/>
</dbReference>
<evidence type="ECO:0000313" key="11">
    <source>
        <dbReference type="Proteomes" id="UP001358417"/>
    </source>
</evidence>
<dbReference type="PROSITE" id="PS00463">
    <property type="entry name" value="ZN2_CY6_FUNGAL_1"/>
    <property type="match status" value="1"/>
</dbReference>
<evidence type="ECO:0000256" key="1">
    <source>
        <dbReference type="ARBA" id="ARBA00004123"/>
    </source>
</evidence>
<dbReference type="GO" id="GO:0008270">
    <property type="term" value="F:zinc ion binding"/>
    <property type="evidence" value="ECO:0007669"/>
    <property type="project" value="InterPro"/>
</dbReference>
<keyword evidence="5" id="KW-0804">Transcription</keyword>
<dbReference type="GO" id="GO:0006351">
    <property type="term" value="P:DNA-templated transcription"/>
    <property type="evidence" value="ECO:0007669"/>
    <property type="project" value="InterPro"/>
</dbReference>
<comment type="caution">
    <text evidence="10">The sequence shown here is derived from an EMBL/GenBank/DDBJ whole genome shotgun (WGS) entry which is preliminary data.</text>
</comment>
<dbReference type="RefSeq" id="XP_064711287.1">
    <property type="nucleotide sequence ID" value="XM_064848663.1"/>
</dbReference>
<keyword evidence="4" id="KW-0238">DNA-binding</keyword>
<keyword evidence="3" id="KW-0805">Transcription regulation</keyword>
<proteinExistence type="predicted"/>
<keyword evidence="2" id="KW-0479">Metal-binding</keyword>
<dbReference type="PANTHER" id="PTHR47338:SF5">
    <property type="entry name" value="ZN(II)2CYS6 TRANSCRIPTION FACTOR (EUROFUNG)"/>
    <property type="match status" value="1"/>
</dbReference>
<gene>
    <name evidence="10" type="ORF">LTR84_005091</name>
</gene>
<dbReference type="GeneID" id="89973269"/>
<keyword evidence="7" id="KW-0833">Ubl conjugation pathway</keyword>
<dbReference type="Proteomes" id="UP001358417">
    <property type="component" value="Unassembled WGS sequence"/>
</dbReference>
<evidence type="ECO:0000256" key="2">
    <source>
        <dbReference type="ARBA" id="ARBA00022723"/>
    </source>
</evidence>
<dbReference type="GO" id="GO:0004842">
    <property type="term" value="F:ubiquitin-protein transferase activity"/>
    <property type="evidence" value="ECO:0007669"/>
    <property type="project" value="InterPro"/>
</dbReference>
<protein>
    <recommendedName>
        <fullName evidence="12">Zn(2)-C6 fungal-type domain-containing protein</fullName>
    </recommendedName>
</protein>
<dbReference type="Gene3D" id="4.10.240.10">
    <property type="entry name" value="Zn(2)-C6 fungal-type DNA-binding domain"/>
    <property type="match status" value="1"/>
</dbReference>
<evidence type="ECO:0000259" key="8">
    <source>
        <dbReference type="PROSITE" id="PS50048"/>
    </source>
</evidence>
<comment type="caution">
    <text evidence="7">Lacks conserved residue(s) required for the propagation of feature annotation.</text>
</comment>
<evidence type="ECO:0000256" key="4">
    <source>
        <dbReference type="ARBA" id="ARBA00023125"/>
    </source>
</evidence>
<sequence length="643" mass="71838">MRSDSPESTASEQRSSTVCFLCRQRKTKCDRTLPRCGFCIKAKVACQYVSKPKKRGLRAGYVSQLESRIESLENEISNLRNLQLPLTPATDSSPERLERLEQEILNLKNNTVIQSPQVQSSISSGLSPTTVPAVVFNEPNTPHSTVTSSISNSTPAVRSPELSRWSRLGSQFDPNDAVSDLIGLPREYLFSLADQYFKETQSWFPIVNQQHIQKALEELPTPVSHIDDIVLRAVIALQLSYSSQAICLGYHGRYRLSRHLRSQVLNEALSKATLSSVQSLLIIAILDYGADNIPSTFSLMSVCRRMCENIGLFRKLLSQMQHQSPTQIGPPALGSNKTGDELAIPVTWATLALDATTTLGVSWRDVSAALVDHLSSVAYVSAPDLKDTYRTHAHLAAIALQPLHAFIDEHERFRYENSNVEALATCDEIYHNLLGYVQAQPKSSYTILSDGLIDFDPNLMHTTVLSHASIIVLYQRLLRFENGSVSTDFGELPLRRCLQASEDLVLAFRGISDADAELNTPLLAHLLFVAARMKLIVYHNMRQAREPMFDTLMHALNMCGRRWRLARRLDVVLRAAIVQLDTKTIEDAGDSSIHGGPSTSLPSNFWDPRKSHLDLSEELKEWCETYRDSLFIGALNGPYCKWG</sequence>
<dbReference type="InterPro" id="IPR036864">
    <property type="entry name" value="Zn2-C6_fun-type_DNA-bd_sf"/>
</dbReference>